<feature type="domain" description="Glycoside hydrolase family 2 immunoglobulin-like beta-sandwich" evidence="4">
    <location>
        <begin position="198"/>
        <end position="301"/>
    </location>
</feature>
<dbReference type="SUPFAM" id="SSF51445">
    <property type="entry name" value="(Trans)glycosidases"/>
    <property type="match status" value="1"/>
</dbReference>
<evidence type="ECO:0000259" key="6">
    <source>
        <dbReference type="Pfam" id="PF02837"/>
    </source>
</evidence>
<dbReference type="PATRIC" id="fig|246787.4.peg.2616"/>
<dbReference type="PANTHER" id="PTHR42732">
    <property type="entry name" value="BETA-GALACTOSIDASE"/>
    <property type="match status" value="1"/>
</dbReference>
<dbReference type="Pfam" id="PF16355">
    <property type="entry name" value="DUF4982"/>
    <property type="match status" value="1"/>
</dbReference>
<dbReference type="InterPro" id="IPR051913">
    <property type="entry name" value="GH2_Domain-Containing"/>
</dbReference>
<dbReference type="InterPro" id="IPR017853">
    <property type="entry name" value="GH"/>
</dbReference>
<comment type="similarity">
    <text evidence="1">Belongs to the glycosyl hydrolase 2 family.</text>
</comment>
<accession>A0A0P0GBW2</accession>
<evidence type="ECO:0000256" key="1">
    <source>
        <dbReference type="ARBA" id="ARBA00007401"/>
    </source>
</evidence>
<dbReference type="EC" id="3.2.1.23" evidence="9"/>
<dbReference type="InterPro" id="IPR036156">
    <property type="entry name" value="Beta-gal/glucu_dom_sf"/>
</dbReference>
<keyword evidence="2 9" id="KW-0378">Hydrolase</keyword>
<proteinExistence type="inferred from homology"/>
<evidence type="ECO:0000259" key="5">
    <source>
        <dbReference type="Pfam" id="PF02836"/>
    </source>
</evidence>
<evidence type="ECO:0000259" key="8">
    <source>
        <dbReference type="Pfam" id="PF16355"/>
    </source>
</evidence>
<dbReference type="Gene3D" id="2.60.120.260">
    <property type="entry name" value="Galactose-binding domain-like"/>
    <property type="match status" value="1"/>
</dbReference>
<dbReference type="Proteomes" id="UP000061809">
    <property type="component" value="Chromosome"/>
</dbReference>
<dbReference type="KEGG" id="bcel:BcellWH2_02541"/>
<dbReference type="SUPFAM" id="SSF49303">
    <property type="entry name" value="beta-Galactosidase/glucuronidase domain"/>
    <property type="match status" value="1"/>
</dbReference>
<dbReference type="GO" id="GO:0004565">
    <property type="term" value="F:beta-galactosidase activity"/>
    <property type="evidence" value="ECO:0007669"/>
    <property type="project" value="UniProtKB-EC"/>
</dbReference>
<sequence>MRKEKKYRIGTYLILIPAILFLFPKVYAQHESKTINDSWKFYQGECKAAASATYDDSAWNSIHLPHTWNTDAYTEKKYYQGTGWYRRTLTLPQNWQTKQVFLKLDAASKAATIYMNGRKIGEHNGGYTACTFDITPFCSFDAPNSLAIHVDNARQDIPPISADFTFFGGIYRDVWLTAVPKQHFHLTNYGSEGIFISTPQVSEEKGTILIRGEIKNDAEQKASLELEHIIYNPDGSIAQTQKQSIQIKGGELYSFRTETSPILSPRLWAPEAPHLYRVESILRDKKTKAILDHSNHHTGFRWFSFDGKTGFSLNGKPYKLRGICRHQDQKPIGVALTDEMHRRDMKLMKEMGANFIRISHYPQDDALLEMCDKLGMLAWEEIPIIDIVPDTPGYAENCENNLREMIRQHYNHPSIITWGYMNEILLVTQRRYKKEEELKPVLERTLSLANRLEKVLKEEDSTRVSTMAFHGSNSYNEVGLGNITDIVGWNLYQGWYGGDLTGFERFLTEQHKKHPSHPMIVSEYGAGSDKRLHSLQPHAFDFSIEYQQKYLEHYLPILEETPYICGGTHWNFIDFSSALRDESMPRINNKGLVYSDRSPKDVYYYYKAAWRQNIPVLHIASRDWTHRSGVQHGKAPVPLPVKVYTNLPEVELFIDGKSLGKQKTENYTVTFQVPFSRKKHFIFAQAENKESDQSISMIEDALHINFTPIPANLNETNLRNLELAVNVGSNCFYTSDESQLTWLPDQPYTESSWGYIGGESRNSQTQVENTHDGPLFQTLRNEIEGYCFDVPNGVYEVEFLFTDIFRENAATVYQLGRESGVESRENIFDIVINGESVEENFSPCRESGYFHTLRKRYNITNFRNKIEIRFPVRNGKSFLNGIKLRKLY</sequence>
<feature type="domain" description="DUF4982" evidence="8">
    <location>
        <begin position="638"/>
        <end position="676"/>
    </location>
</feature>
<dbReference type="InterPro" id="IPR008979">
    <property type="entry name" value="Galactose-bd-like_sf"/>
</dbReference>
<dbReference type="InterPro" id="IPR032311">
    <property type="entry name" value="DUF4982"/>
</dbReference>
<feature type="domain" description="Malectin" evidence="7">
    <location>
        <begin position="723"/>
        <end position="871"/>
    </location>
</feature>
<keyword evidence="3 9" id="KW-0326">Glycosidase</keyword>
<dbReference type="InterPro" id="IPR006104">
    <property type="entry name" value="Glyco_hydro_2_N"/>
</dbReference>
<dbReference type="GO" id="GO:0005975">
    <property type="term" value="P:carbohydrate metabolic process"/>
    <property type="evidence" value="ECO:0007669"/>
    <property type="project" value="InterPro"/>
</dbReference>
<evidence type="ECO:0000313" key="10">
    <source>
        <dbReference type="Proteomes" id="UP000061809"/>
    </source>
</evidence>
<dbReference type="SUPFAM" id="SSF49785">
    <property type="entry name" value="Galactose-binding domain-like"/>
    <property type="match status" value="1"/>
</dbReference>
<dbReference type="Pfam" id="PF02836">
    <property type="entry name" value="Glyco_hydro_2_C"/>
    <property type="match status" value="1"/>
</dbReference>
<feature type="domain" description="Glycoside hydrolase family 2 catalytic" evidence="5">
    <location>
        <begin position="310"/>
        <end position="611"/>
    </location>
</feature>
<evidence type="ECO:0000259" key="7">
    <source>
        <dbReference type="Pfam" id="PF11721"/>
    </source>
</evidence>
<dbReference type="Pfam" id="PF02837">
    <property type="entry name" value="Glyco_hydro_2_N"/>
    <property type="match status" value="1"/>
</dbReference>
<reference evidence="9 10" key="1">
    <citation type="journal article" date="2015" name="Science">
        <title>Genetic determinants of in vivo fitness and diet responsiveness in multiple human gut Bacteroides.</title>
        <authorList>
            <person name="Wu M."/>
            <person name="McNulty N.P."/>
            <person name="Rodionov D.A."/>
            <person name="Khoroshkin M.S."/>
            <person name="Griffin N.W."/>
            <person name="Cheng J."/>
            <person name="Latreille P."/>
            <person name="Kerstetter R.A."/>
            <person name="Terrapon N."/>
            <person name="Henrissat B."/>
            <person name="Osterman A.L."/>
            <person name="Gordon J.I."/>
        </authorList>
    </citation>
    <scope>NUCLEOTIDE SEQUENCE [LARGE SCALE GENOMIC DNA]</scope>
    <source>
        <strain evidence="9 10">WH2</strain>
    </source>
</reference>
<feature type="domain" description="Glycosyl hydrolases family 2 sugar binding" evidence="6">
    <location>
        <begin position="53"/>
        <end position="180"/>
    </location>
</feature>
<dbReference type="InterPro" id="IPR006101">
    <property type="entry name" value="Glyco_hydro_2"/>
</dbReference>
<dbReference type="AlphaFoldDB" id="A0A0P0GBW2"/>
<dbReference type="InterPro" id="IPR021720">
    <property type="entry name" value="Malectin_dom"/>
</dbReference>
<evidence type="ECO:0000256" key="2">
    <source>
        <dbReference type="ARBA" id="ARBA00022801"/>
    </source>
</evidence>
<protein>
    <submittedName>
        <fullName evidence="9">Beta-galactosidase</fullName>
        <ecNumber evidence="9">3.2.1.23</ecNumber>
    </submittedName>
</protein>
<organism evidence="9 10">
    <name type="scientific">Bacteroides cellulosilyticus</name>
    <dbReference type="NCBI Taxonomy" id="246787"/>
    <lineage>
        <taxon>Bacteria</taxon>
        <taxon>Pseudomonadati</taxon>
        <taxon>Bacteroidota</taxon>
        <taxon>Bacteroidia</taxon>
        <taxon>Bacteroidales</taxon>
        <taxon>Bacteroidaceae</taxon>
        <taxon>Bacteroides</taxon>
    </lineage>
</organism>
<dbReference type="InterPro" id="IPR006103">
    <property type="entry name" value="Glyco_hydro_2_cat"/>
</dbReference>
<dbReference type="Pfam" id="PF11721">
    <property type="entry name" value="Malectin"/>
    <property type="match status" value="1"/>
</dbReference>
<dbReference type="Gene3D" id="2.60.120.430">
    <property type="entry name" value="Galactose-binding lectin"/>
    <property type="match status" value="1"/>
</dbReference>
<dbReference type="Gene3D" id="3.20.20.80">
    <property type="entry name" value="Glycosidases"/>
    <property type="match status" value="1"/>
</dbReference>
<dbReference type="Gene3D" id="2.60.40.10">
    <property type="entry name" value="Immunoglobulins"/>
    <property type="match status" value="2"/>
</dbReference>
<name>A0A0P0GBW2_9BACE</name>
<dbReference type="RefSeq" id="WP_029426193.1">
    <property type="nucleotide sequence ID" value="NZ_CP012801.1"/>
</dbReference>
<evidence type="ECO:0000313" key="9">
    <source>
        <dbReference type="EMBL" id="ALJ59780.1"/>
    </source>
</evidence>
<gene>
    <name evidence="9" type="primary">lacZ_13</name>
    <name evidence="9" type="ORF">BcellWH2_02541</name>
</gene>
<evidence type="ECO:0000259" key="4">
    <source>
        <dbReference type="Pfam" id="PF00703"/>
    </source>
</evidence>
<dbReference type="PANTHER" id="PTHR42732:SF1">
    <property type="entry name" value="BETA-MANNOSIDASE"/>
    <property type="match status" value="1"/>
</dbReference>
<dbReference type="InterPro" id="IPR013783">
    <property type="entry name" value="Ig-like_fold"/>
</dbReference>
<dbReference type="PRINTS" id="PR00132">
    <property type="entry name" value="GLHYDRLASE2"/>
</dbReference>
<dbReference type="EMBL" id="CP012801">
    <property type="protein sequence ID" value="ALJ59780.1"/>
    <property type="molecule type" value="Genomic_DNA"/>
</dbReference>
<evidence type="ECO:0000256" key="3">
    <source>
        <dbReference type="ARBA" id="ARBA00023295"/>
    </source>
</evidence>
<dbReference type="Pfam" id="PF00703">
    <property type="entry name" value="Glyco_hydro_2"/>
    <property type="match status" value="1"/>
</dbReference>
<dbReference type="InterPro" id="IPR006102">
    <property type="entry name" value="Ig-like_GH2"/>
</dbReference>